<evidence type="ECO:0000313" key="2">
    <source>
        <dbReference type="Proteomes" id="UP001311232"/>
    </source>
</evidence>
<comment type="caution">
    <text evidence="1">The sequence shown here is derived from an EMBL/GenBank/DDBJ whole genome shotgun (WGS) entry which is preliminary data.</text>
</comment>
<sequence>MGSVPAISVLVLGIVVPGLAGYIEILWDAVGPYHCPTSLPGGYQDAAGEFLFGKRNRRRWNKVSQLT</sequence>
<gene>
    <name evidence="1" type="ORF">CRENBAI_009062</name>
</gene>
<dbReference type="EMBL" id="JAHHUM010002899">
    <property type="protein sequence ID" value="KAK5600118.1"/>
    <property type="molecule type" value="Genomic_DNA"/>
</dbReference>
<dbReference type="AlphaFoldDB" id="A0AAV9QS86"/>
<organism evidence="1 2">
    <name type="scientific">Crenichthys baileyi</name>
    <name type="common">White River springfish</name>
    <dbReference type="NCBI Taxonomy" id="28760"/>
    <lineage>
        <taxon>Eukaryota</taxon>
        <taxon>Metazoa</taxon>
        <taxon>Chordata</taxon>
        <taxon>Craniata</taxon>
        <taxon>Vertebrata</taxon>
        <taxon>Euteleostomi</taxon>
        <taxon>Actinopterygii</taxon>
        <taxon>Neopterygii</taxon>
        <taxon>Teleostei</taxon>
        <taxon>Neoteleostei</taxon>
        <taxon>Acanthomorphata</taxon>
        <taxon>Ovalentaria</taxon>
        <taxon>Atherinomorphae</taxon>
        <taxon>Cyprinodontiformes</taxon>
        <taxon>Goodeidae</taxon>
        <taxon>Crenichthys</taxon>
    </lineage>
</organism>
<accession>A0AAV9QS86</accession>
<evidence type="ECO:0000313" key="1">
    <source>
        <dbReference type="EMBL" id="KAK5600118.1"/>
    </source>
</evidence>
<dbReference type="Proteomes" id="UP001311232">
    <property type="component" value="Unassembled WGS sequence"/>
</dbReference>
<name>A0AAV9QS86_9TELE</name>
<reference evidence="1 2" key="1">
    <citation type="submission" date="2021-06" db="EMBL/GenBank/DDBJ databases">
        <authorList>
            <person name="Palmer J.M."/>
        </authorList>
    </citation>
    <scope>NUCLEOTIDE SEQUENCE [LARGE SCALE GENOMIC DNA]</scope>
    <source>
        <strain evidence="1 2">MEX-2019</strain>
        <tissue evidence="1">Muscle</tissue>
    </source>
</reference>
<proteinExistence type="predicted"/>
<protein>
    <submittedName>
        <fullName evidence="1">Uncharacterized protein</fullName>
    </submittedName>
</protein>
<keyword evidence="2" id="KW-1185">Reference proteome</keyword>